<evidence type="ECO:0000313" key="4">
    <source>
        <dbReference type="Proteomes" id="UP000622580"/>
    </source>
</evidence>
<reference evidence="3" key="1">
    <citation type="submission" date="2021-01" db="EMBL/GenBank/DDBJ databases">
        <title>Genome sequence of Phenylobacterium sp. 20VBR1 isolated from a valley glaceir, Ny-Alesund, Svalbard.</title>
        <authorList>
            <person name="Thomas F.A."/>
            <person name="Krishnan K.P."/>
            <person name="Sinha R.K."/>
        </authorList>
    </citation>
    <scope>NUCLEOTIDE SEQUENCE</scope>
    <source>
        <strain evidence="3">20VBR1</strain>
    </source>
</reference>
<keyword evidence="1" id="KW-1133">Transmembrane helix</keyword>
<dbReference type="EMBL" id="JAGSGD010000001">
    <property type="protein sequence ID" value="MBR7620992.1"/>
    <property type="molecule type" value="Genomic_DNA"/>
</dbReference>
<proteinExistence type="predicted"/>
<reference evidence="2" key="2">
    <citation type="submission" date="2021-04" db="EMBL/GenBank/DDBJ databases">
        <title>Draft genome assembly of strain Phenylobacterium sp. 20VBR1 using MiniION and Illumina platforms.</title>
        <authorList>
            <person name="Thomas F.A."/>
            <person name="Krishnan K.P."/>
            <person name="Sinha R.K."/>
        </authorList>
    </citation>
    <scope>NUCLEOTIDE SEQUENCE</scope>
    <source>
        <strain evidence="2">20VBR1</strain>
    </source>
</reference>
<feature type="transmembrane region" description="Helical" evidence="1">
    <location>
        <begin position="36"/>
        <end position="56"/>
    </location>
</feature>
<evidence type="ECO:0000313" key="2">
    <source>
        <dbReference type="EMBL" id="MBR7620992.1"/>
    </source>
</evidence>
<protein>
    <submittedName>
        <fullName evidence="2">Uncharacterized protein</fullName>
    </submittedName>
</protein>
<dbReference type="EMBL" id="CP068570">
    <property type="protein sequence ID" value="QQZ49720.1"/>
    <property type="molecule type" value="Genomic_DNA"/>
</dbReference>
<gene>
    <name evidence="2" type="ORF">JKL49_16480</name>
    <name evidence="3" type="ORF">JKL49_23205</name>
</gene>
<evidence type="ECO:0000313" key="3">
    <source>
        <dbReference type="EMBL" id="QQZ49720.1"/>
    </source>
</evidence>
<sequence length="96" mass="10298">MPHRESLLGMALSRRTIITGRVEDPMLNSLFSRTGAEWGSAVLVFIVSLMAGRYAAQGMDVIQWAGAVTAVLGSVTVAVWVRIAPTPAKVTARQDD</sequence>
<organism evidence="2 4">
    <name type="scientific">Phenylobacterium glaciei</name>
    <dbReference type="NCBI Taxonomy" id="2803784"/>
    <lineage>
        <taxon>Bacteria</taxon>
        <taxon>Pseudomonadati</taxon>
        <taxon>Pseudomonadota</taxon>
        <taxon>Alphaproteobacteria</taxon>
        <taxon>Caulobacterales</taxon>
        <taxon>Caulobacteraceae</taxon>
        <taxon>Phenylobacterium</taxon>
    </lineage>
</organism>
<dbReference type="AlphaFoldDB" id="A0A941D3L2"/>
<keyword evidence="1" id="KW-0812">Transmembrane</keyword>
<dbReference type="Proteomes" id="UP000622580">
    <property type="component" value="Unassembled WGS sequence"/>
</dbReference>
<accession>A0A941D3L2</accession>
<keyword evidence="1" id="KW-0472">Membrane</keyword>
<feature type="transmembrane region" description="Helical" evidence="1">
    <location>
        <begin position="62"/>
        <end position="83"/>
    </location>
</feature>
<evidence type="ECO:0000256" key="1">
    <source>
        <dbReference type="SAM" id="Phobius"/>
    </source>
</evidence>
<keyword evidence="4" id="KW-1185">Reference proteome</keyword>
<name>A0A941D3L2_9CAUL</name>
<dbReference type="RefSeq" id="WP_215341780.1">
    <property type="nucleotide sequence ID" value="NZ_JAGSGD010000001.1"/>
</dbReference>